<reference evidence="3" key="1">
    <citation type="journal article" date="2019" name="Int. J. Syst. Evol. Microbiol.">
        <title>The Global Catalogue of Microorganisms (GCM) 10K type strain sequencing project: providing services to taxonomists for standard genome sequencing and annotation.</title>
        <authorList>
            <consortium name="The Broad Institute Genomics Platform"/>
            <consortium name="The Broad Institute Genome Sequencing Center for Infectious Disease"/>
            <person name="Wu L."/>
            <person name="Ma J."/>
        </authorList>
    </citation>
    <scope>NUCLEOTIDE SEQUENCE [LARGE SCALE GENOMIC DNA]</scope>
    <source>
        <strain evidence="3">DFY41</strain>
    </source>
</reference>
<dbReference type="Gene3D" id="3.40.50.300">
    <property type="entry name" value="P-loop containing nucleotide triphosphate hydrolases"/>
    <property type="match status" value="1"/>
</dbReference>
<dbReference type="CDD" id="cd00882">
    <property type="entry name" value="Ras_like_GTPase"/>
    <property type="match status" value="1"/>
</dbReference>
<dbReference type="PANTHER" id="PTHR42698:SF1">
    <property type="entry name" value="GTPASE ERA, MITOCHONDRIAL"/>
    <property type="match status" value="1"/>
</dbReference>
<accession>A0ABW0BR37</accession>
<dbReference type="InterPro" id="IPR005662">
    <property type="entry name" value="GTPase_Era-like"/>
</dbReference>
<dbReference type="InterPro" id="IPR027417">
    <property type="entry name" value="P-loop_NTPase"/>
</dbReference>
<sequence>MTTTETQGARMITALVQLRSALQEARLPLETAGVEEQRSSLRAMVDQLEDYVIPRVMTLEAPLLAVVGGSTGAGKSTLVNSLVGRRVTAPGVLRPTTRSPVLVHHPDDLTWFGQDRLLPDLVRLDRATDDPAALQLVAADSVGPGIAILDAPDVDSIEEQNRTLAAQLLAAADLWLFVTSAARYADQVPWDFLREAAERSAAVAIVLDRTPAEAVETVSTHLARMLASRGLKDSPLFIVHEGPVSDDGLLPAYAVAEVRGWLEALAKDADARDRVVQQTLEGAIRTLTRRTHAVADAATEQVETEVRLRGDAERAYDDAVASVATACADGTLLRGEVLARWQEFVGTGELIKSLEHKVGRMRDRIVNAVKGKPQTAERVTVAVESGLETLILEHAEAAAERAEASWRSLASGQALLADAGEDLGRASRDFRRRAERAVRDWQQDVLDMVRTEGADKRGTARFLAYGVNGLGVTLMIVVFAHTGGMLVGAEAGIAGGSAIVAQKLLEAVFGDQAVRSLADRASRDLQARVAELLETERRRYTDLLDSLGLTSDLPDRLRAASRRVDDLRFAAATRDDVPGTESPSPSA</sequence>
<keyword evidence="3" id="KW-1185">Reference proteome</keyword>
<evidence type="ECO:0000259" key="1">
    <source>
        <dbReference type="Pfam" id="PF00350"/>
    </source>
</evidence>
<dbReference type="SUPFAM" id="SSF52540">
    <property type="entry name" value="P-loop containing nucleoside triphosphate hydrolases"/>
    <property type="match status" value="1"/>
</dbReference>
<dbReference type="RefSeq" id="WP_378593365.1">
    <property type="nucleotide sequence ID" value="NZ_JBHSKD010000027.1"/>
</dbReference>
<dbReference type="EMBL" id="JBHSKD010000027">
    <property type="protein sequence ID" value="MFC5179327.1"/>
    <property type="molecule type" value="Genomic_DNA"/>
</dbReference>
<evidence type="ECO:0000313" key="3">
    <source>
        <dbReference type="Proteomes" id="UP001596087"/>
    </source>
</evidence>
<dbReference type="InterPro" id="IPR045063">
    <property type="entry name" value="Dynamin_N"/>
</dbReference>
<dbReference type="PANTHER" id="PTHR42698">
    <property type="entry name" value="GTPASE ERA"/>
    <property type="match status" value="1"/>
</dbReference>
<dbReference type="Pfam" id="PF00350">
    <property type="entry name" value="Dynamin_N"/>
    <property type="match status" value="1"/>
</dbReference>
<evidence type="ECO:0000313" key="2">
    <source>
        <dbReference type="EMBL" id="MFC5179327.1"/>
    </source>
</evidence>
<dbReference type="Proteomes" id="UP001596087">
    <property type="component" value="Unassembled WGS sequence"/>
</dbReference>
<organism evidence="2 3">
    <name type="scientific">Nocardioides taihuensis</name>
    <dbReference type="NCBI Taxonomy" id="1835606"/>
    <lineage>
        <taxon>Bacteria</taxon>
        <taxon>Bacillati</taxon>
        <taxon>Actinomycetota</taxon>
        <taxon>Actinomycetes</taxon>
        <taxon>Propionibacteriales</taxon>
        <taxon>Nocardioidaceae</taxon>
        <taxon>Nocardioides</taxon>
    </lineage>
</organism>
<name>A0ABW0BR37_9ACTN</name>
<feature type="domain" description="Dynamin N-terminal" evidence="1">
    <location>
        <begin position="66"/>
        <end position="204"/>
    </location>
</feature>
<gene>
    <name evidence="2" type="ORF">ACFPGP_21780</name>
</gene>
<comment type="caution">
    <text evidence="2">The sequence shown here is derived from an EMBL/GenBank/DDBJ whole genome shotgun (WGS) entry which is preliminary data.</text>
</comment>
<protein>
    <submittedName>
        <fullName evidence="2">Dynamin family protein</fullName>
    </submittedName>
</protein>
<proteinExistence type="predicted"/>